<organism evidence="1">
    <name type="scientific">mine drainage metagenome</name>
    <dbReference type="NCBI Taxonomy" id="410659"/>
    <lineage>
        <taxon>unclassified sequences</taxon>
        <taxon>metagenomes</taxon>
        <taxon>ecological metagenomes</taxon>
    </lineage>
</organism>
<dbReference type="EMBL" id="MLJW01004233">
    <property type="protein sequence ID" value="OIQ70383.1"/>
    <property type="molecule type" value="Genomic_DNA"/>
</dbReference>
<accession>A0A1J5PRK9</accession>
<sequence length="70" mass="7559">MPTTPAAMIEPKMICAPSAPGCGMAMAIIGPTEAKVTPIITGRRTPNHFDRPNDWIIETIPQAKRSAETR</sequence>
<proteinExistence type="predicted"/>
<comment type="caution">
    <text evidence="1">The sequence shown here is derived from an EMBL/GenBank/DDBJ whole genome shotgun (WGS) entry which is preliminary data.</text>
</comment>
<gene>
    <name evidence="1" type="ORF">GALL_480030</name>
</gene>
<name>A0A1J5PRK9_9ZZZZ</name>
<reference evidence="1" key="1">
    <citation type="submission" date="2016-10" db="EMBL/GenBank/DDBJ databases">
        <title>Sequence of Gallionella enrichment culture.</title>
        <authorList>
            <person name="Poehlein A."/>
            <person name="Muehling M."/>
            <person name="Daniel R."/>
        </authorList>
    </citation>
    <scope>NUCLEOTIDE SEQUENCE</scope>
</reference>
<dbReference type="AlphaFoldDB" id="A0A1J5PRK9"/>
<evidence type="ECO:0000313" key="1">
    <source>
        <dbReference type="EMBL" id="OIQ70383.1"/>
    </source>
</evidence>
<protein>
    <submittedName>
        <fullName evidence="1">Uncharacterized protein</fullName>
    </submittedName>
</protein>